<feature type="region of interest" description="Disordered" evidence="1">
    <location>
        <begin position="1"/>
        <end position="21"/>
    </location>
</feature>
<dbReference type="Proteomes" id="UP000031036">
    <property type="component" value="Unassembled WGS sequence"/>
</dbReference>
<sequence>MGEAEAISHEGKEDTRPRDALEGEVLKDVKLPNYATFVEDFHKKVTEANIVG</sequence>
<name>A0A0B2VHM7_TOXCA</name>
<proteinExistence type="predicted"/>
<protein>
    <submittedName>
        <fullName evidence="2">Uncharacterized protein</fullName>
    </submittedName>
</protein>
<gene>
    <name evidence="2" type="ORF">Tcan_15625</name>
</gene>
<organism evidence="2 3">
    <name type="scientific">Toxocara canis</name>
    <name type="common">Canine roundworm</name>
    <dbReference type="NCBI Taxonomy" id="6265"/>
    <lineage>
        <taxon>Eukaryota</taxon>
        <taxon>Metazoa</taxon>
        <taxon>Ecdysozoa</taxon>
        <taxon>Nematoda</taxon>
        <taxon>Chromadorea</taxon>
        <taxon>Rhabditida</taxon>
        <taxon>Spirurina</taxon>
        <taxon>Ascaridomorpha</taxon>
        <taxon>Ascaridoidea</taxon>
        <taxon>Toxocaridae</taxon>
        <taxon>Toxocara</taxon>
    </lineage>
</organism>
<dbReference type="EMBL" id="JPKZ01001612">
    <property type="protein sequence ID" value="KHN80977.1"/>
    <property type="molecule type" value="Genomic_DNA"/>
</dbReference>
<dbReference type="AlphaFoldDB" id="A0A0B2VHM7"/>
<evidence type="ECO:0000313" key="2">
    <source>
        <dbReference type="EMBL" id="KHN80977.1"/>
    </source>
</evidence>
<evidence type="ECO:0000313" key="3">
    <source>
        <dbReference type="Proteomes" id="UP000031036"/>
    </source>
</evidence>
<accession>A0A0B2VHM7</accession>
<reference evidence="2 3" key="1">
    <citation type="submission" date="2014-11" db="EMBL/GenBank/DDBJ databases">
        <title>Genetic blueprint of the zoonotic pathogen Toxocara canis.</title>
        <authorList>
            <person name="Zhu X.-Q."/>
            <person name="Korhonen P.K."/>
            <person name="Cai H."/>
            <person name="Young N.D."/>
            <person name="Nejsum P."/>
            <person name="von Samson-Himmelstjerna G."/>
            <person name="Boag P.R."/>
            <person name="Tan P."/>
            <person name="Li Q."/>
            <person name="Min J."/>
            <person name="Yang Y."/>
            <person name="Wang X."/>
            <person name="Fang X."/>
            <person name="Hall R.S."/>
            <person name="Hofmann A."/>
            <person name="Sternberg P.W."/>
            <person name="Jex A.R."/>
            <person name="Gasser R.B."/>
        </authorList>
    </citation>
    <scope>NUCLEOTIDE SEQUENCE [LARGE SCALE GENOMIC DNA]</scope>
    <source>
        <strain evidence="2">PN_DK_2014</strain>
    </source>
</reference>
<comment type="caution">
    <text evidence="2">The sequence shown here is derived from an EMBL/GenBank/DDBJ whole genome shotgun (WGS) entry which is preliminary data.</text>
</comment>
<evidence type="ECO:0000256" key="1">
    <source>
        <dbReference type="SAM" id="MobiDB-lite"/>
    </source>
</evidence>
<keyword evidence="3" id="KW-1185">Reference proteome</keyword>